<organism evidence="1 2">
    <name type="scientific">Candidatus Symbiobacter mobilis CR</name>
    <dbReference type="NCBI Taxonomy" id="946483"/>
    <lineage>
        <taxon>Bacteria</taxon>
        <taxon>Pseudomonadati</taxon>
        <taxon>Pseudomonadota</taxon>
        <taxon>Betaproteobacteria</taxon>
        <taxon>Burkholderiales</taxon>
        <taxon>Comamonadaceae</taxon>
    </lineage>
</organism>
<evidence type="ECO:0000313" key="2">
    <source>
        <dbReference type="Proteomes" id="UP000017184"/>
    </source>
</evidence>
<dbReference type="STRING" id="946483.Cenrod_1072"/>
<protein>
    <submittedName>
        <fullName evidence="1">Uncharacterized protein</fullName>
    </submittedName>
</protein>
<gene>
    <name evidence="1" type="ORF">Cenrod_1072</name>
</gene>
<evidence type="ECO:0000313" key="1">
    <source>
        <dbReference type="EMBL" id="AGX87166.1"/>
    </source>
</evidence>
<sequence length="68" mass="7407">MLTHTANAWIRCAISMEWSLLICLWGTLYNGHSWLSAQGDQGWGSTTAVGCSGGNTLLEGRHGVHYTK</sequence>
<name>U5N6K0_9BURK</name>
<reference evidence="1 2" key="1">
    <citation type="journal article" date="2013" name="Genome Biol.">
        <title>Genomic analysis reveals key aspects of prokaryotic symbiosis in the phototrophic consortium "Chlorochromatium aggregatum".</title>
        <authorList>
            <person name="Liu Z."/>
            <person name="Muller J."/>
            <person name="Li T."/>
            <person name="Alvey R.M."/>
            <person name="Vogl K."/>
            <person name="Frigaard N.U."/>
            <person name="Rockwell N.C."/>
            <person name="Boyd E.S."/>
            <person name="Tomsho L.P."/>
            <person name="Schuster S.C."/>
            <person name="Henke P."/>
            <person name="Rohde M."/>
            <person name="Overmann J."/>
            <person name="Bryant D.A."/>
        </authorList>
    </citation>
    <scope>NUCLEOTIDE SEQUENCE [LARGE SCALE GENOMIC DNA]</scope>
    <source>
        <strain evidence="1">CR</strain>
    </source>
</reference>
<accession>U5N6K0</accession>
<dbReference type="AlphaFoldDB" id="U5N6K0"/>
<dbReference type="EMBL" id="CP004885">
    <property type="protein sequence ID" value="AGX87166.1"/>
    <property type="molecule type" value="Genomic_DNA"/>
</dbReference>
<dbReference type="KEGG" id="cbx:Cenrod_1072"/>
<keyword evidence="2" id="KW-1185">Reference proteome</keyword>
<proteinExistence type="predicted"/>
<dbReference type="HOGENOM" id="CLU_2786187_0_0_4"/>
<dbReference type="Proteomes" id="UP000017184">
    <property type="component" value="Chromosome"/>
</dbReference>